<evidence type="ECO:0000256" key="2">
    <source>
        <dbReference type="ARBA" id="ARBA00008335"/>
    </source>
</evidence>
<feature type="transmembrane region" description="Helical" evidence="8">
    <location>
        <begin position="145"/>
        <end position="169"/>
    </location>
</feature>
<protein>
    <submittedName>
        <fullName evidence="10">Nitrate/nitrite transporter NarK</fullName>
    </submittedName>
</protein>
<dbReference type="PANTHER" id="PTHR23514">
    <property type="entry name" value="BYPASS OF STOP CODON PROTEIN 6"/>
    <property type="match status" value="1"/>
</dbReference>
<name>A0A1I4C8X6_9ACTN</name>
<evidence type="ECO:0000256" key="7">
    <source>
        <dbReference type="SAM" id="MobiDB-lite"/>
    </source>
</evidence>
<evidence type="ECO:0000313" key="10">
    <source>
        <dbReference type="EMBL" id="SFK77572.1"/>
    </source>
</evidence>
<dbReference type="InterPro" id="IPR051788">
    <property type="entry name" value="MFS_Transporter"/>
</dbReference>
<dbReference type="InterPro" id="IPR036259">
    <property type="entry name" value="MFS_trans_sf"/>
</dbReference>
<proteinExistence type="inferred from homology"/>
<keyword evidence="3" id="KW-0813">Transport</keyword>
<dbReference type="EMBL" id="FOSW01000003">
    <property type="protein sequence ID" value="SFK77572.1"/>
    <property type="molecule type" value="Genomic_DNA"/>
</dbReference>
<sequence length="406" mass="40075">MIETSGGGAPPAEERPAEPRRSVRTLVAGCLVGGAAGWSLTAAGAGATALERGYGVDLVVVGLLTTAMAVPYALLQVPAGALVDRWGARRAGVLGLGLVVVAYLAALVVPDVGLALAARAVVGAGGAICFSAGADLARRSGTGPLGLGIFGGLAIGAGGVAVLVVPLLADVLSWRSAWATGAGTALLAAGSLVLVPAASAVAARTRDRSPTEEAASVIQDGQLHRLAAVHAVTLGLGVVLSNWVAVVLERLWGLGPGMSAALGSLVLLLAVVSRPLGGYLVRRHPASTRVVVLGALLAAAAATAVLARPSAVVVAGLAVSVLGLASGLPFAAVVAIAQARRADRPAAAVGLLNAQANVLVLLCTPLLAAAIQGSMSTLGLLAVAAVWLLPLLVLPDSLRRRPRRGG</sequence>
<gene>
    <name evidence="10" type="ORF">SAMN04488085_103399</name>
</gene>
<comment type="similarity">
    <text evidence="2">Belongs to the major facilitator superfamily.</text>
</comment>
<feature type="transmembrane region" description="Helical" evidence="8">
    <location>
        <begin position="251"/>
        <end position="270"/>
    </location>
</feature>
<reference evidence="10 11" key="1">
    <citation type="submission" date="2016-10" db="EMBL/GenBank/DDBJ databases">
        <authorList>
            <person name="de Groot N.N."/>
        </authorList>
    </citation>
    <scope>NUCLEOTIDE SEQUENCE [LARGE SCALE GENOMIC DNA]</scope>
    <source>
        <strain evidence="10 11">DSM 45317</strain>
    </source>
</reference>
<dbReference type="AlphaFoldDB" id="A0A1I4C8X6"/>
<feature type="transmembrane region" description="Helical" evidence="8">
    <location>
        <begin position="53"/>
        <end position="75"/>
    </location>
</feature>
<feature type="region of interest" description="Disordered" evidence="7">
    <location>
        <begin position="1"/>
        <end position="21"/>
    </location>
</feature>
<dbReference type="InParanoid" id="A0A1I4C8X6"/>
<feature type="transmembrane region" description="Helical" evidence="8">
    <location>
        <begin position="181"/>
        <end position="202"/>
    </location>
</feature>
<evidence type="ECO:0000256" key="6">
    <source>
        <dbReference type="ARBA" id="ARBA00023136"/>
    </source>
</evidence>
<dbReference type="SUPFAM" id="SSF103473">
    <property type="entry name" value="MFS general substrate transporter"/>
    <property type="match status" value="1"/>
</dbReference>
<feature type="transmembrane region" description="Helical" evidence="8">
    <location>
        <begin position="290"/>
        <end position="307"/>
    </location>
</feature>
<evidence type="ECO:0000256" key="8">
    <source>
        <dbReference type="SAM" id="Phobius"/>
    </source>
</evidence>
<accession>A0A1I4C8X6</accession>
<feature type="compositionally biased region" description="Basic and acidic residues" evidence="7">
    <location>
        <begin position="12"/>
        <end position="21"/>
    </location>
</feature>
<dbReference type="RefSeq" id="WP_091322582.1">
    <property type="nucleotide sequence ID" value="NZ_FOSW01000003.1"/>
</dbReference>
<feature type="transmembrane region" description="Helical" evidence="8">
    <location>
        <begin position="223"/>
        <end position="245"/>
    </location>
</feature>
<dbReference type="CDD" id="cd06174">
    <property type="entry name" value="MFS"/>
    <property type="match status" value="1"/>
</dbReference>
<dbReference type="Proteomes" id="UP000199152">
    <property type="component" value="Unassembled WGS sequence"/>
</dbReference>
<feature type="transmembrane region" description="Helical" evidence="8">
    <location>
        <begin position="377"/>
        <end position="394"/>
    </location>
</feature>
<feature type="transmembrane region" description="Helical" evidence="8">
    <location>
        <begin position="349"/>
        <end position="371"/>
    </location>
</feature>
<dbReference type="STRING" id="504800.SAMN04488085_103399"/>
<feature type="domain" description="Major facilitator superfamily (MFS) profile" evidence="9">
    <location>
        <begin position="25"/>
        <end position="399"/>
    </location>
</feature>
<evidence type="ECO:0000256" key="1">
    <source>
        <dbReference type="ARBA" id="ARBA00004651"/>
    </source>
</evidence>
<feature type="transmembrane region" description="Helical" evidence="8">
    <location>
        <begin position="112"/>
        <end position="133"/>
    </location>
</feature>
<keyword evidence="4 8" id="KW-0812">Transmembrane</keyword>
<dbReference type="PROSITE" id="PS50850">
    <property type="entry name" value="MFS"/>
    <property type="match status" value="1"/>
</dbReference>
<keyword evidence="11" id="KW-1185">Reference proteome</keyword>
<dbReference type="OrthoDB" id="5150294at2"/>
<feature type="transmembrane region" description="Helical" evidence="8">
    <location>
        <begin position="313"/>
        <end position="337"/>
    </location>
</feature>
<dbReference type="Pfam" id="PF07690">
    <property type="entry name" value="MFS_1"/>
    <property type="match status" value="1"/>
</dbReference>
<dbReference type="InterPro" id="IPR011701">
    <property type="entry name" value="MFS"/>
</dbReference>
<dbReference type="Gene3D" id="1.20.1250.20">
    <property type="entry name" value="MFS general substrate transporter like domains"/>
    <property type="match status" value="1"/>
</dbReference>
<evidence type="ECO:0000259" key="9">
    <source>
        <dbReference type="PROSITE" id="PS50850"/>
    </source>
</evidence>
<dbReference type="InterPro" id="IPR020846">
    <property type="entry name" value="MFS_dom"/>
</dbReference>
<keyword evidence="6 8" id="KW-0472">Membrane</keyword>
<evidence type="ECO:0000313" key="11">
    <source>
        <dbReference type="Proteomes" id="UP000199152"/>
    </source>
</evidence>
<evidence type="ECO:0000256" key="5">
    <source>
        <dbReference type="ARBA" id="ARBA00022989"/>
    </source>
</evidence>
<feature type="transmembrane region" description="Helical" evidence="8">
    <location>
        <begin position="25"/>
        <end position="47"/>
    </location>
</feature>
<evidence type="ECO:0000256" key="3">
    <source>
        <dbReference type="ARBA" id="ARBA00022448"/>
    </source>
</evidence>
<keyword evidence="5 8" id="KW-1133">Transmembrane helix</keyword>
<dbReference type="GO" id="GO:0005886">
    <property type="term" value="C:plasma membrane"/>
    <property type="evidence" value="ECO:0007669"/>
    <property type="project" value="UniProtKB-SubCell"/>
</dbReference>
<comment type="subcellular location">
    <subcellularLocation>
        <location evidence="1">Cell membrane</location>
        <topology evidence="1">Multi-pass membrane protein</topology>
    </subcellularLocation>
</comment>
<dbReference type="GO" id="GO:0022857">
    <property type="term" value="F:transmembrane transporter activity"/>
    <property type="evidence" value="ECO:0007669"/>
    <property type="project" value="InterPro"/>
</dbReference>
<feature type="transmembrane region" description="Helical" evidence="8">
    <location>
        <begin position="87"/>
        <end position="106"/>
    </location>
</feature>
<organism evidence="10 11">
    <name type="scientific">Geodermatophilus ruber</name>
    <dbReference type="NCBI Taxonomy" id="504800"/>
    <lineage>
        <taxon>Bacteria</taxon>
        <taxon>Bacillati</taxon>
        <taxon>Actinomycetota</taxon>
        <taxon>Actinomycetes</taxon>
        <taxon>Geodermatophilales</taxon>
        <taxon>Geodermatophilaceae</taxon>
        <taxon>Geodermatophilus</taxon>
    </lineage>
</organism>
<dbReference type="PANTHER" id="PTHR23514:SF3">
    <property type="entry name" value="BYPASS OF STOP CODON PROTEIN 6"/>
    <property type="match status" value="1"/>
</dbReference>
<evidence type="ECO:0000256" key="4">
    <source>
        <dbReference type="ARBA" id="ARBA00022692"/>
    </source>
</evidence>